<dbReference type="PANTHER" id="PTHR47483:SF1">
    <property type="entry name" value="BETA-ARABINOFURANOSYLTRANSFERASE RAY1"/>
    <property type="match status" value="1"/>
</dbReference>
<organism evidence="3 4">
    <name type="scientific">Cyanidioschyzon merolae (strain NIES-3377 / 10D)</name>
    <name type="common">Unicellular red alga</name>
    <dbReference type="NCBI Taxonomy" id="280699"/>
    <lineage>
        <taxon>Eukaryota</taxon>
        <taxon>Rhodophyta</taxon>
        <taxon>Bangiophyceae</taxon>
        <taxon>Cyanidiales</taxon>
        <taxon>Cyanidiaceae</taxon>
        <taxon>Cyanidioschyzon</taxon>
    </lineage>
</organism>
<keyword evidence="1" id="KW-1133">Transmembrane helix</keyword>
<evidence type="ECO:0000256" key="1">
    <source>
        <dbReference type="SAM" id="Phobius"/>
    </source>
</evidence>
<dbReference type="PANTHER" id="PTHR47483">
    <property type="entry name" value="BETA-ARABINOFURANOSYLTRANSFERASE RAY1"/>
    <property type="match status" value="1"/>
</dbReference>
<dbReference type="OMA" id="WWLIHEV"/>
<keyword evidence="1" id="KW-0812">Transmembrane</keyword>
<dbReference type="InterPro" id="IPR044575">
    <property type="entry name" value="RAY1-like"/>
</dbReference>
<evidence type="ECO:0000259" key="2">
    <source>
        <dbReference type="Pfam" id="PF03407"/>
    </source>
</evidence>
<dbReference type="HOGENOM" id="CLU_020968_1_0_1"/>
<evidence type="ECO:0000313" key="4">
    <source>
        <dbReference type="Proteomes" id="UP000007014"/>
    </source>
</evidence>
<dbReference type="Gramene" id="CMC104CT">
    <property type="protein sequence ID" value="CMC104CT"/>
    <property type="gene ID" value="CMC104C"/>
</dbReference>
<dbReference type="KEGG" id="cme:CYME_CMC104C"/>
<dbReference type="OrthoDB" id="540503at2759"/>
<dbReference type="AlphaFoldDB" id="M1V6L1"/>
<proteinExistence type="predicted"/>
<evidence type="ECO:0000313" key="3">
    <source>
        <dbReference type="EMBL" id="BAM79034.1"/>
    </source>
</evidence>
<sequence>MLRLRFGEYGRGRFVDEPSVDLRSKATTQASVVQKSSSHRRVMSKSSRAREAALRGLLTCREHSEHKWFRSARYRLCPRRLTGIIMLGLVLWGCLWITMPRQRQKLAERNALLSLDGKESPKETTENFLEQARTRNRTSVGDEHAQEAQLLPQLVIFTTMRPDAQVSEISRQAQAIASWMDLEPTPKIVFQGCDPGLEQLAHHWNATVDCNIDVNFRGVPLFNAMVHRAFALQPRLALRGLGASARLVVGLLVNADVHLPRNLPQIFAKLLALSPEFFAVAARWDVDVLHPGNSREAFAQEHGTLHSYGGIDLFAWSLRSYQDLLDSDASSSGNRSVIGVRIPSFVFGRGKYDNWLFHEILQTRRWNLTVDITEAATLVHVRHAYPHLQVEDASTSGNFWTNNKRHSWEAFLNVHLALAYGSYESQLGTPLHAPFKLVPCLEHEYCVIQRRFPARCLCEYSNTAPRTQTDPVLRENKWWQCGSRSLEEAGDYRLPLQGKLAHQLDALLKEVVDPMTNLVIMTAATYEYRFLLMNFVCNLRRLRIHKLLVAALDEDLYRYAYARGLAVYLEPALIDSQYRHSLQCAFGSACFRHRSKLKSRHVYEILRRGHDVLWSDVDITWFRDVRPELLRARDAAPPNISGRSVWFQSNEPDPDQAWNGIRRLNSGFYYAVSSASTVTGLSRILEHAASSQLSEQPSFYDVLCGEHGEYRLDNKTCFNGDLYTHFLDPRVFRNGANWTYWVQNRADQGAPAAAILHNNWIKGLAAKQERLEAAGLAYFDPELEICRYDDA</sequence>
<dbReference type="Pfam" id="PF03407">
    <property type="entry name" value="Nucleotid_trans"/>
    <property type="match status" value="1"/>
</dbReference>
<keyword evidence="1" id="KW-0472">Membrane</keyword>
<name>M1V6L1_CYAM1</name>
<feature type="transmembrane region" description="Helical" evidence="1">
    <location>
        <begin position="81"/>
        <end position="99"/>
    </location>
</feature>
<feature type="domain" description="Nucleotide-diphospho-sugar transferase" evidence="2">
    <location>
        <begin position="545"/>
        <end position="771"/>
    </location>
</feature>
<accession>M1V6L1</accession>
<dbReference type="GeneID" id="16992506"/>
<protein>
    <recommendedName>
        <fullName evidence="2">Nucleotide-diphospho-sugar transferase domain-containing protein</fullName>
    </recommendedName>
</protein>
<dbReference type="EMBL" id="AP006485">
    <property type="protein sequence ID" value="BAM79034.1"/>
    <property type="molecule type" value="Genomic_DNA"/>
</dbReference>
<keyword evidence="4" id="KW-1185">Reference proteome</keyword>
<dbReference type="Proteomes" id="UP000007014">
    <property type="component" value="Chromosome 3"/>
</dbReference>
<dbReference type="RefSeq" id="XP_005535320.1">
    <property type="nucleotide sequence ID" value="XM_005535263.1"/>
</dbReference>
<dbReference type="InterPro" id="IPR005069">
    <property type="entry name" value="Nucl-diP-sugar_transferase"/>
</dbReference>
<reference evidence="3 4" key="2">
    <citation type="journal article" date="2007" name="BMC Biol.">
        <title>A 100%-complete sequence reveals unusually simple genomic features in the hot-spring red alga Cyanidioschyzon merolae.</title>
        <authorList>
            <person name="Nozaki H."/>
            <person name="Takano H."/>
            <person name="Misumi O."/>
            <person name="Terasawa K."/>
            <person name="Matsuzaki M."/>
            <person name="Maruyama S."/>
            <person name="Nishida K."/>
            <person name="Yagisawa F."/>
            <person name="Yoshida Y."/>
            <person name="Fujiwara T."/>
            <person name="Takio S."/>
            <person name="Tamura K."/>
            <person name="Chung S.J."/>
            <person name="Nakamura S."/>
            <person name="Kuroiwa H."/>
            <person name="Tanaka K."/>
            <person name="Sato N."/>
            <person name="Kuroiwa T."/>
        </authorList>
    </citation>
    <scope>NUCLEOTIDE SEQUENCE [LARGE SCALE GENOMIC DNA]</scope>
    <source>
        <strain evidence="3 4">10D</strain>
    </source>
</reference>
<gene>
    <name evidence="3" type="ORF">CYME_CMC104C</name>
</gene>
<dbReference type="STRING" id="280699.M1V6L1"/>
<reference evidence="3 4" key="1">
    <citation type="journal article" date="2004" name="Nature">
        <title>Genome sequence of the ultrasmall unicellular red alga Cyanidioschyzon merolae 10D.</title>
        <authorList>
            <person name="Matsuzaki M."/>
            <person name="Misumi O."/>
            <person name="Shin-i T."/>
            <person name="Maruyama S."/>
            <person name="Takahara M."/>
            <person name="Miyagishima S."/>
            <person name="Mori T."/>
            <person name="Nishida K."/>
            <person name="Yagisawa F."/>
            <person name="Nishida K."/>
            <person name="Yoshida Y."/>
            <person name="Nishimura Y."/>
            <person name="Nakao S."/>
            <person name="Kobayashi T."/>
            <person name="Momoyama Y."/>
            <person name="Higashiyama T."/>
            <person name="Minoda A."/>
            <person name="Sano M."/>
            <person name="Nomoto H."/>
            <person name="Oishi K."/>
            <person name="Hayashi H."/>
            <person name="Ohta F."/>
            <person name="Nishizaka S."/>
            <person name="Haga S."/>
            <person name="Miura S."/>
            <person name="Morishita T."/>
            <person name="Kabeya Y."/>
            <person name="Terasawa K."/>
            <person name="Suzuki Y."/>
            <person name="Ishii Y."/>
            <person name="Asakawa S."/>
            <person name="Takano H."/>
            <person name="Ohta N."/>
            <person name="Kuroiwa H."/>
            <person name="Tanaka K."/>
            <person name="Shimizu N."/>
            <person name="Sugano S."/>
            <person name="Sato N."/>
            <person name="Nozaki H."/>
            <person name="Ogasawara N."/>
            <person name="Kohara Y."/>
            <person name="Kuroiwa T."/>
        </authorList>
    </citation>
    <scope>NUCLEOTIDE SEQUENCE [LARGE SCALE GENOMIC DNA]</scope>
    <source>
        <strain evidence="3 4">10D</strain>
    </source>
</reference>
<dbReference type="GO" id="GO:0016757">
    <property type="term" value="F:glycosyltransferase activity"/>
    <property type="evidence" value="ECO:0007669"/>
    <property type="project" value="InterPro"/>
</dbReference>